<reference evidence="4" key="1">
    <citation type="journal article" date="2019" name="Int. J. Syst. Evol. Microbiol.">
        <title>The Global Catalogue of Microorganisms (GCM) 10K type strain sequencing project: providing services to taxonomists for standard genome sequencing and annotation.</title>
        <authorList>
            <consortium name="The Broad Institute Genomics Platform"/>
            <consortium name="The Broad Institute Genome Sequencing Center for Infectious Disease"/>
            <person name="Wu L."/>
            <person name="Ma J."/>
        </authorList>
    </citation>
    <scope>NUCLEOTIDE SEQUENCE [LARGE SCALE GENOMIC DNA]</scope>
    <source>
        <strain evidence="4">CCUG 61889</strain>
    </source>
</reference>
<dbReference type="PROSITE" id="PS50126">
    <property type="entry name" value="S1"/>
    <property type="match status" value="1"/>
</dbReference>
<name>A0ABV8B1A5_9BACI</name>
<dbReference type="Gene3D" id="1.10.10.10">
    <property type="entry name" value="Winged helix-like DNA-binding domain superfamily/Winged helix DNA-binding domain"/>
    <property type="match status" value="1"/>
</dbReference>
<evidence type="ECO:0000313" key="4">
    <source>
        <dbReference type="Proteomes" id="UP001595752"/>
    </source>
</evidence>
<dbReference type="Pfam" id="PF21543">
    <property type="entry name" value="CvfB_2nd"/>
    <property type="match status" value="1"/>
</dbReference>
<sequence length="291" mass="33092">MSKLQPGKTLVLHVERETPLGYMLTDGKEEVLLHRNEATKELAEGEEAAVFVYLDQKGRLASTMTLPTIEEGKYEWVKVVETQPGLGVFVDIGLNKDLLVEKNDLPALESLWPAEGDLLYCTIKVTRRGLLYGKPATEDVMQEIAKEAPASLFNKSLTGTVYRVLRVGTFLITDEGYLGFIHETERKEEPRLGERVQARVIHVKEDGTLNLSLIPRKQDSMSEDADEIYAYLQNRGGAMPYWDKSFPEDIRERFNLSKAAFKRALGKLMKENKVYQEEGWTYIKKEETGDK</sequence>
<dbReference type="InterPro" id="IPR036388">
    <property type="entry name" value="WH-like_DNA-bd_sf"/>
</dbReference>
<proteinExistence type="inferred from homology"/>
<dbReference type="SUPFAM" id="SSF50249">
    <property type="entry name" value="Nucleic acid-binding proteins"/>
    <property type="match status" value="1"/>
</dbReference>
<comment type="similarity">
    <text evidence="1">Belongs to the CvfB family.</text>
</comment>
<dbReference type="InterPro" id="IPR014464">
    <property type="entry name" value="CvfB_fam"/>
</dbReference>
<protein>
    <submittedName>
        <fullName evidence="3">S1 RNA-binding domain-containing protein</fullName>
    </submittedName>
</protein>
<keyword evidence="4" id="KW-1185">Reference proteome</keyword>
<dbReference type="Pfam" id="PF21191">
    <property type="entry name" value="CvfB_1st"/>
    <property type="match status" value="1"/>
</dbReference>
<dbReference type="InterPro" id="IPR040764">
    <property type="entry name" value="CvfB_WH"/>
</dbReference>
<dbReference type="Gene3D" id="2.40.50.140">
    <property type="entry name" value="Nucleic acid-binding proteins"/>
    <property type="match status" value="2"/>
</dbReference>
<accession>A0ABV8B1A5</accession>
<evidence type="ECO:0000313" key="3">
    <source>
        <dbReference type="EMBL" id="MFC3883690.1"/>
    </source>
</evidence>
<dbReference type="Pfam" id="PF17783">
    <property type="entry name" value="WHD_CvfB"/>
    <property type="match status" value="1"/>
</dbReference>
<evidence type="ECO:0000256" key="1">
    <source>
        <dbReference type="PIRNR" id="PIRNR012524"/>
    </source>
</evidence>
<dbReference type="EMBL" id="JBHRZT010000039">
    <property type="protein sequence ID" value="MFC3883690.1"/>
    <property type="molecule type" value="Genomic_DNA"/>
</dbReference>
<dbReference type="InterPro" id="IPR048587">
    <property type="entry name" value="CvfB_S1_3rd"/>
</dbReference>
<evidence type="ECO:0000259" key="2">
    <source>
        <dbReference type="PROSITE" id="PS50126"/>
    </source>
</evidence>
<dbReference type="InterPro" id="IPR003029">
    <property type="entry name" value="S1_domain"/>
</dbReference>
<organism evidence="3 4">
    <name type="scientific">Bacillus songklensis</name>
    <dbReference type="NCBI Taxonomy" id="1069116"/>
    <lineage>
        <taxon>Bacteria</taxon>
        <taxon>Bacillati</taxon>
        <taxon>Bacillota</taxon>
        <taxon>Bacilli</taxon>
        <taxon>Bacillales</taxon>
        <taxon>Bacillaceae</taxon>
        <taxon>Bacillus</taxon>
    </lineage>
</organism>
<feature type="domain" description="S1 motif" evidence="2">
    <location>
        <begin position="154"/>
        <end position="214"/>
    </location>
</feature>
<dbReference type="InterPro" id="IPR012340">
    <property type="entry name" value="NA-bd_OB-fold"/>
</dbReference>
<dbReference type="PANTHER" id="PTHR37296">
    <property type="entry name" value="CONSERVED VIRULENCE FACTOR B"/>
    <property type="match status" value="1"/>
</dbReference>
<gene>
    <name evidence="3" type="ORF">ACFOU2_09355</name>
</gene>
<dbReference type="PANTHER" id="PTHR37296:SF1">
    <property type="entry name" value="CONSERVED VIRULENCE FACTOR B"/>
    <property type="match status" value="1"/>
</dbReference>
<comment type="caution">
    <text evidence="3">The sequence shown here is derived from an EMBL/GenBank/DDBJ whole genome shotgun (WGS) entry which is preliminary data.</text>
</comment>
<dbReference type="RefSeq" id="WP_377914422.1">
    <property type="nucleotide sequence ID" value="NZ_JBHRZT010000039.1"/>
</dbReference>
<dbReference type="Proteomes" id="UP001595752">
    <property type="component" value="Unassembled WGS sequence"/>
</dbReference>
<dbReference type="InterPro" id="IPR048588">
    <property type="entry name" value="CvfB_S1_2nd"/>
</dbReference>
<dbReference type="Pfam" id="PF13509">
    <property type="entry name" value="S1_2"/>
    <property type="match status" value="1"/>
</dbReference>
<dbReference type="PIRSF" id="PIRSF012524">
    <property type="entry name" value="YitL_S1"/>
    <property type="match status" value="1"/>
</dbReference>
<dbReference type="InterPro" id="IPR039566">
    <property type="entry name" value="CvfB_S1_st"/>
</dbReference>